<name>A0A645CCE9_9ZZZZ</name>
<accession>A0A645CCE9</accession>
<proteinExistence type="predicted"/>
<reference evidence="2" key="1">
    <citation type="submission" date="2019-08" db="EMBL/GenBank/DDBJ databases">
        <authorList>
            <person name="Kucharzyk K."/>
            <person name="Murdoch R.W."/>
            <person name="Higgins S."/>
            <person name="Loffler F."/>
        </authorList>
    </citation>
    <scope>NUCLEOTIDE SEQUENCE</scope>
</reference>
<organism evidence="2">
    <name type="scientific">bioreactor metagenome</name>
    <dbReference type="NCBI Taxonomy" id="1076179"/>
    <lineage>
        <taxon>unclassified sequences</taxon>
        <taxon>metagenomes</taxon>
        <taxon>ecological metagenomes</taxon>
    </lineage>
</organism>
<gene>
    <name evidence="2" type="ORF">SDC9_121593</name>
</gene>
<dbReference type="AlphaFoldDB" id="A0A645CCE9"/>
<comment type="caution">
    <text evidence="2">The sequence shown here is derived from an EMBL/GenBank/DDBJ whole genome shotgun (WGS) entry which is preliminary data.</text>
</comment>
<feature type="compositionally biased region" description="Low complexity" evidence="1">
    <location>
        <begin position="1"/>
        <end position="19"/>
    </location>
</feature>
<evidence type="ECO:0000313" key="2">
    <source>
        <dbReference type="EMBL" id="MPM74605.1"/>
    </source>
</evidence>
<sequence>MTPDTDVGTTATAVVPTDASLSRPTSPTSDGPESVRQRRGRLRHRLADLAQHLGEPRGGQVEGLATLDPLELDGAQLVALLLVIADHTGDLRKRRLDRQVAHRRDEVDVVLHRGSGTGEVAGLLDQDLLGADPLGELAGEPVARVDLVELDVAERVTRDLLAGLLQLLDDGLDPGTLGQEDGHVADAVHDLLEAGGFVVDAELVLGHVHRVHLPGLAAQPDLGQPGAGVEPVAVLAGGGGGQPPAVPAHHLVDDELTAHGVVLGDDVAGEDRAHLGGGLGAERLADRDHIVVDRLRQADDGELVVVVAQVGGQVGGGGVGVVATDGVQDLDAVGDQAVGRDLEGVLARLDQAALQQVLLVGELDPGVADRGAAVGVQQAGAVADGLGDGEVLTLQETLVPVLVRDDLAVGGDLRVALDEPADGGGQTRGEAAGRQQSYLARHVDTFRS</sequence>
<feature type="region of interest" description="Disordered" evidence="1">
    <location>
        <begin position="1"/>
        <end position="39"/>
    </location>
</feature>
<evidence type="ECO:0000256" key="1">
    <source>
        <dbReference type="SAM" id="MobiDB-lite"/>
    </source>
</evidence>
<dbReference type="EMBL" id="VSSQ01026076">
    <property type="protein sequence ID" value="MPM74605.1"/>
    <property type="molecule type" value="Genomic_DNA"/>
</dbReference>
<feature type="compositionally biased region" description="Polar residues" evidence="1">
    <location>
        <begin position="20"/>
        <end position="31"/>
    </location>
</feature>
<protein>
    <submittedName>
        <fullName evidence="2">Uncharacterized protein</fullName>
    </submittedName>
</protein>